<evidence type="ECO:0000259" key="1">
    <source>
        <dbReference type="Pfam" id="PF18765"/>
    </source>
</evidence>
<evidence type="ECO:0000313" key="3">
    <source>
        <dbReference type="Proteomes" id="UP000034565"/>
    </source>
</evidence>
<dbReference type="PANTHER" id="PTHR43852">
    <property type="entry name" value="NUCLEOTIDYLTRANSFERASE"/>
    <property type="match status" value="1"/>
</dbReference>
<accession>A0A0G1SI82</accession>
<dbReference type="AlphaFoldDB" id="A0A0G1SI82"/>
<dbReference type="SUPFAM" id="SSF81301">
    <property type="entry name" value="Nucleotidyltransferase"/>
    <property type="match status" value="1"/>
</dbReference>
<dbReference type="Proteomes" id="UP000034565">
    <property type="component" value="Unassembled WGS sequence"/>
</dbReference>
<dbReference type="PANTHER" id="PTHR43852:SF3">
    <property type="entry name" value="NUCLEOTIDYLTRANSFERASE"/>
    <property type="match status" value="1"/>
</dbReference>
<dbReference type="InterPro" id="IPR043519">
    <property type="entry name" value="NT_sf"/>
</dbReference>
<feature type="domain" description="Polymerase beta nucleotidyltransferase" evidence="1">
    <location>
        <begin position="9"/>
        <end position="104"/>
    </location>
</feature>
<evidence type="ECO:0000313" key="2">
    <source>
        <dbReference type="EMBL" id="KKU69142.1"/>
    </source>
</evidence>
<proteinExistence type="predicted"/>
<dbReference type="InterPro" id="IPR052930">
    <property type="entry name" value="TA_antitoxin_MntA"/>
</dbReference>
<gene>
    <name evidence="2" type="ORF">UX92_C0014G0033</name>
</gene>
<dbReference type="EMBL" id="LCOA01000014">
    <property type="protein sequence ID" value="KKU69142.1"/>
    <property type="molecule type" value="Genomic_DNA"/>
</dbReference>
<dbReference type="Gene3D" id="3.30.460.10">
    <property type="entry name" value="Beta Polymerase, domain 2"/>
    <property type="match status" value="1"/>
</dbReference>
<dbReference type="CDD" id="cd05403">
    <property type="entry name" value="NT_KNTase_like"/>
    <property type="match status" value="1"/>
</dbReference>
<organism evidence="2 3">
    <name type="scientific">Candidatus Amesbacteria bacterium GW2011_GWA1_47_20</name>
    <dbReference type="NCBI Taxonomy" id="1618354"/>
    <lineage>
        <taxon>Bacteria</taxon>
        <taxon>Candidatus Amesiibacteriota</taxon>
    </lineage>
</organism>
<protein>
    <recommendedName>
        <fullName evidence="1">Polymerase beta nucleotidyltransferase domain-containing protein</fullName>
    </recommendedName>
</protein>
<reference evidence="2 3" key="1">
    <citation type="journal article" date="2015" name="Nature">
        <title>rRNA introns, odd ribosomes, and small enigmatic genomes across a large radiation of phyla.</title>
        <authorList>
            <person name="Brown C.T."/>
            <person name="Hug L.A."/>
            <person name="Thomas B.C."/>
            <person name="Sharon I."/>
            <person name="Castelle C.J."/>
            <person name="Singh A."/>
            <person name="Wilkins M.J."/>
            <person name="Williams K.H."/>
            <person name="Banfield J.F."/>
        </authorList>
    </citation>
    <scope>NUCLEOTIDE SEQUENCE [LARGE SCALE GENOMIC DNA]</scope>
</reference>
<name>A0A0G1SI82_9BACT</name>
<dbReference type="InterPro" id="IPR041633">
    <property type="entry name" value="Polbeta"/>
</dbReference>
<dbReference type="NCBIfam" id="NF047752">
    <property type="entry name" value="MntA_antitoxin"/>
    <property type="match status" value="1"/>
</dbReference>
<comment type="caution">
    <text evidence="2">The sequence shown here is derived from an EMBL/GenBank/DDBJ whole genome shotgun (WGS) entry which is preliminary data.</text>
</comment>
<sequence>MVGLKFDQEKLSEVCRKYGVTAVYVHGSRVKGYAAPDSDTDIAVVVENREKQKRGGFLSYKVANEIEDVLRVKNPDVRVVDLNSSPLFLFEIISSGEVIYQKDDQVKLGFEEGALRAYYDTEYLREVYANYLFQDIKSAAYAN</sequence>
<dbReference type="Pfam" id="PF18765">
    <property type="entry name" value="Polbeta"/>
    <property type="match status" value="1"/>
</dbReference>